<organism evidence="7 8">
    <name type="scientific">Cloeon dipterum</name>
    <dbReference type="NCBI Taxonomy" id="197152"/>
    <lineage>
        <taxon>Eukaryota</taxon>
        <taxon>Metazoa</taxon>
        <taxon>Ecdysozoa</taxon>
        <taxon>Arthropoda</taxon>
        <taxon>Hexapoda</taxon>
        <taxon>Insecta</taxon>
        <taxon>Pterygota</taxon>
        <taxon>Palaeoptera</taxon>
        <taxon>Ephemeroptera</taxon>
        <taxon>Pisciforma</taxon>
        <taxon>Baetidae</taxon>
        <taxon>Cloeon</taxon>
    </lineage>
</organism>
<dbReference type="InterPro" id="IPR008974">
    <property type="entry name" value="TRAF-like"/>
</dbReference>
<sequence>MDSSRKGGAGPSGIYRRIIPPLNDTDSDSSLEYWEERGDNFSSRLKMVNVKREPIDPDEREEEAAPCLQRIVYKIKNNTEPERPPRSSAGSSASQVAAAVPTAGSQISASSSSSSASTANNQQAEDVVPRRNEFWNLQKLSLTPQDCHRREMLRMSTHSAKRSSDLGEHRVPLSEEDVAVQKSVKPAFSCAHKSSVNSQCATPPNSRSGNESPINSTELAPLSSPSSKTQVMDTTASPPPSKRPKITDESAGLNSNILSMIECPVCLEYMGPPINQCRRGHLVCSSCRAQLGNCPTCRSRFTDLRNLVLERIVEMIKYPCKHDNCDEMLLLKNKCVHELNCQHRRYTCMAQGCDWRGIHSELVPHVRSVHSGLIHDGNKICISFPLQMLTNSSRNYVLHAYNEMFRVNFQRGPANSIVHGAVIYLGPIDNAKNFTFEFAMHKEKDRTERALTFKRTVLSDDQKPSSYYSKSEAFCVTTDVLRLLSTSKGKVHVDIHIERKIHKKDPVPSLPIAGSESNDDQEDNGDKIAE</sequence>
<dbReference type="PANTHER" id="PTHR45877:SF2">
    <property type="entry name" value="E3 UBIQUITIN-PROTEIN LIGASE SINA-RELATED"/>
    <property type="match status" value="1"/>
</dbReference>
<feature type="region of interest" description="Disordered" evidence="5">
    <location>
        <begin position="1"/>
        <end position="30"/>
    </location>
</feature>
<evidence type="ECO:0000313" key="8">
    <source>
        <dbReference type="Proteomes" id="UP000494165"/>
    </source>
</evidence>
<feature type="region of interest" description="Disordered" evidence="5">
    <location>
        <begin position="74"/>
        <end position="127"/>
    </location>
</feature>
<dbReference type="Gene3D" id="2.60.210.10">
    <property type="entry name" value="Apoptosis, Tumor Necrosis Factor Receptor Associated Protein 2, Chain A"/>
    <property type="match status" value="1"/>
</dbReference>
<evidence type="ECO:0000256" key="2">
    <source>
        <dbReference type="ARBA" id="ARBA00022771"/>
    </source>
</evidence>
<dbReference type="EMBL" id="CADEPI010000002">
    <property type="protein sequence ID" value="CAB3359933.1"/>
    <property type="molecule type" value="Genomic_DNA"/>
</dbReference>
<dbReference type="AlphaFoldDB" id="A0A8S1BLY7"/>
<dbReference type="GO" id="GO:0043161">
    <property type="term" value="P:proteasome-mediated ubiquitin-dependent protein catabolic process"/>
    <property type="evidence" value="ECO:0007669"/>
    <property type="project" value="TreeGrafter"/>
</dbReference>
<feature type="region of interest" description="Disordered" evidence="5">
    <location>
        <begin position="506"/>
        <end position="530"/>
    </location>
</feature>
<dbReference type="GO" id="GO:0061630">
    <property type="term" value="F:ubiquitin protein ligase activity"/>
    <property type="evidence" value="ECO:0007669"/>
    <property type="project" value="TreeGrafter"/>
</dbReference>
<feature type="compositionally biased region" description="Low complexity" evidence="5">
    <location>
        <begin position="87"/>
        <end position="99"/>
    </location>
</feature>
<feature type="compositionally biased region" description="Low complexity" evidence="5">
    <location>
        <begin position="108"/>
        <end position="117"/>
    </location>
</feature>
<evidence type="ECO:0000256" key="3">
    <source>
        <dbReference type="ARBA" id="ARBA00022833"/>
    </source>
</evidence>
<dbReference type="InterPro" id="IPR001841">
    <property type="entry name" value="Znf_RING"/>
</dbReference>
<evidence type="ECO:0000256" key="1">
    <source>
        <dbReference type="ARBA" id="ARBA00022723"/>
    </source>
</evidence>
<dbReference type="Pfam" id="PF21361">
    <property type="entry name" value="Sina_ZnF"/>
    <property type="match status" value="1"/>
</dbReference>
<feature type="region of interest" description="Disordered" evidence="5">
    <location>
        <begin position="195"/>
        <end position="251"/>
    </location>
</feature>
<accession>A0A8S1BLY7</accession>
<dbReference type="OrthoDB" id="941555at2759"/>
<dbReference type="Proteomes" id="UP000494165">
    <property type="component" value="Unassembled WGS sequence"/>
</dbReference>
<dbReference type="Gene3D" id="3.30.40.10">
    <property type="entry name" value="Zinc/RING finger domain, C3HC4 (zinc finger)"/>
    <property type="match status" value="2"/>
</dbReference>
<dbReference type="Pfam" id="PF21362">
    <property type="entry name" value="Sina_RING"/>
    <property type="match status" value="1"/>
</dbReference>
<evidence type="ECO:0000256" key="4">
    <source>
        <dbReference type="PROSITE-ProRule" id="PRU00175"/>
    </source>
</evidence>
<dbReference type="GO" id="GO:0031624">
    <property type="term" value="F:ubiquitin conjugating enzyme binding"/>
    <property type="evidence" value="ECO:0007669"/>
    <property type="project" value="TreeGrafter"/>
</dbReference>
<keyword evidence="1" id="KW-0479">Metal-binding</keyword>
<evidence type="ECO:0000313" key="7">
    <source>
        <dbReference type="EMBL" id="CAB3359933.1"/>
    </source>
</evidence>
<dbReference type="PROSITE" id="PS50089">
    <property type="entry name" value="ZF_RING_2"/>
    <property type="match status" value="1"/>
</dbReference>
<proteinExistence type="predicted"/>
<dbReference type="SUPFAM" id="SSF49599">
    <property type="entry name" value="TRAF domain-like"/>
    <property type="match status" value="1"/>
</dbReference>
<keyword evidence="3" id="KW-0862">Zinc</keyword>
<dbReference type="InterPro" id="IPR049548">
    <property type="entry name" value="Sina-like_RING"/>
</dbReference>
<gene>
    <name evidence="7" type="ORF">CLODIP_2_CD07895</name>
</gene>
<evidence type="ECO:0000256" key="5">
    <source>
        <dbReference type="SAM" id="MobiDB-lite"/>
    </source>
</evidence>
<dbReference type="GO" id="GO:0005737">
    <property type="term" value="C:cytoplasm"/>
    <property type="evidence" value="ECO:0007669"/>
    <property type="project" value="TreeGrafter"/>
</dbReference>
<name>A0A8S1BLY7_9INSE</name>
<dbReference type="InterPro" id="IPR013083">
    <property type="entry name" value="Znf_RING/FYVE/PHD"/>
</dbReference>
<comment type="caution">
    <text evidence="7">The sequence shown here is derived from an EMBL/GenBank/DDBJ whole genome shotgun (WGS) entry which is preliminary data.</text>
</comment>
<dbReference type="PANTHER" id="PTHR45877">
    <property type="entry name" value="E3 UBIQUITIN-PROTEIN LIGASE SIAH2"/>
    <property type="match status" value="1"/>
</dbReference>
<feature type="domain" description="RING-type" evidence="6">
    <location>
        <begin position="263"/>
        <end position="298"/>
    </location>
</feature>
<keyword evidence="8" id="KW-1185">Reference proteome</keyword>
<dbReference type="InterPro" id="IPR004162">
    <property type="entry name" value="SINA-like_animal"/>
</dbReference>
<feature type="compositionally biased region" description="Polar residues" evidence="5">
    <location>
        <begin position="195"/>
        <end position="236"/>
    </location>
</feature>
<dbReference type="GO" id="GO:0008270">
    <property type="term" value="F:zinc ion binding"/>
    <property type="evidence" value="ECO:0007669"/>
    <property type="project" value="UniProtKB-KW"/>
</dbReference>
<protein>
    <recommendedName>
        <fullName evidence="6">RING-type domain-containing protein</fullName>
    </recommendedName>
</protein>
<evidence type="ECO:0000259" key="6">
    <source>
        <dbReference type="PROSITE" id="PS50089"/>
    </source>
</evidence>
<keyword evidence="2 4" id="KW-0863">Zinc-finger</keyword>
<dbReference type="SUPFAM" id="SSF57850">
    <property type="entry name" value="RING/U-box"/>
    <property type="match status" value="1"/>
</dbReference>
<reference evidence="7 8" key="1">
    <citation type="submission" date="2020-04" db="EMBL/GenBank/DDBJ databases">
        <authorList>
            <person name="Alioto T."/>
            <person name="Alioto T."/>
            <person name="Gomez Garrido J."/>
        </authorList>
    </citation>
    <scope>NUCLEOTIDE SEQUENCE [LARGE SCALE GENOMIC DNA]</scope>
</reference>